<dbReference type="OrthoDB" id="3173991at2"/>
<accession>A0A4Q2JXB5</accession>
<dbReference type="Proteomes" id="UP000293345">
    <property type="component" value="Unassembled WGS sequence"/>
</dbReference>
<reference evidence="2 3" key="1">
    <citation type="submission" date="2019-01" db="EMBL/GenBank/DDBJ databases">
        <title>Senegalimassilia sp. nov. KGMB04484 isolated human feces.</title>
        <authorList>
            <person name="Han K.-I."/>
            <person name="Kim J.-S."/>
            <person name="Lee K.C."/>
            <person name="Suh M.K."/>
            <person name="Eom M.K."/>
            <person name="Lee J.H."/>
            <person name="Park S.-H."/>
            <person name="Kang S.W."/>
            <person name="Park J.-E."/>
            <person name="Oh B.S."/>
            <person name="Yu S.Y."/>
            <person name="Choi S.-H."/>
            <person name="Lee D.H."/>
            <person name="Yoon H."/>
            <person name="Kim B.-Y."/>
            <person name="Lee J.H."/>
            <person name="Lee J.-S."/>
        </authorList>
    </citation>
    <scope>NUCLEOTIDE SEQUENCE [LARGE SCALE GENOMIC DNA]</scope>
    <source>
        <strain evidence="2 3">KGMB04484</strain>
    </source>
</reference>
<keyword evidence="3" id="KW-1185">Reference proteome</keyword>
<evidence type="ECO:0000256" key="1">
    <source>
        <dbReference type="SAM" id="MobiDB-lite"/>
    </source>
</evidence>
<evidence type="ECO:0000313" key="3">
    <source>
        <dbReference type="Proteomes" id="UP000293345"/>
    </source>
</evidence>
<sequence length="240" mass="25784">MNNVDDIEVSAAAQNASEPRPEDGAAVAAAKTEDPAAARLRVERALTANHANTLPMLEILRACNEARPYRDIEDDVYDLPVMQLSHQNAHALSLLLVKAGALEQIPVEEPQPAESAAAGVDASAGDAQPALVDQPVDYLLVITEAGREALADFDPVKRYGRMLAGEPSSYRAIYRKVLSLCEQGISMDDIEQALAGIPAMRTPKTVYAGHFVSNLETVDGIRWADGLWTITTHGQAMAEV</sequence>
<dbReference type="EMBL" id="SDPW01000001">
    <property type="protein sequence ID" value="RXZ53689.1"/>
    <property type="molecule type" value="Genomic_DNA"/>
</dbReference>
<dbReference type="RefSeq" id="WP_118351053.1">
    <property type="nucleotide sequence ID" value="NZ_SDPW01000001.1"/>
</dbReference>
<feature type="region of interest" description="Disordered" evidence="1">
    <location>
        <begin position="1"/>
        <end position="23"/>
    </location>
</feature>
<proteinExistence type="predicted"/>
<gene>
    <name evidence="2" type="ORF">ET524_03665</name>
</gene>
<dbReference type="AlphaFoldDB" id="A0A4Q2JXB5"/>
<protein>
    <submittedName>
        <fullName evidence="2">Uncharacterized protein</fullName>
    </submittedName>
</protein>
<organism evidence="2 3">
    <name type="scientific">Senegalimassilia faecalis</name>
    <dbReference type="NCBI Taxonomy" id="2509433"/>
    <lineage>
        <taxon>Bacteria</taxon>
        <taxon>Bacillati</taxon>
        <taxon>Actinomycetota</taxon>
        <taxon>Coriobacteriia</taxon>
        <taxon>Coriobacteriales</taxon>
        <taxon>Coriobacteriaceae</taxon>
        <taxon>Senegalimassilia</taxon>
    </lineage>
</organism>
<comment type="caution">
    <text evidence="2">The sequence shown here is derived from an EMBL/GenBank/DDBJ whole genome shotgun (WGS) entry which is preliminary data.</text>
</comment>
<evidence type="ECO:0000313" key="2">
    <source>
        <dbReference type="EMBL" id="RXZ53689.1"/>
    </source>
</evidence>
<name>A0A4Q2JXB5_9ACTN</name>